<organism evidence="9 10">
    <name type="scientific">Ligilactobacillus salivarius str. Ren</name>
    <dbReference type="NCBI Taxonomy" id="1194971"/>
    <lineage>
        <taxon>Bacteria</taxon>
        <taxon>Bacillati</taxon>
        <taxon>Bacillota</taxon>
        <taxon>Bacilli</taxon>
        <taxon>Lactobacillales</taxon>
        <taxon>Lactobacillaceae</taxon>
        <taxon>Ligilactobacillus</taxon>
    </lineage>
</organism>
<dbReference type="AlphaFoldDB" id="A0A0F7PXK2"/>
<dbReference type="NCBIfam" id="TIGR00181">
    <property type="entry name" value="pepF"/>
    <property type="match status" value="1"/>
</dbReference>
<reference evidence="9 10" key="1">
    <citation type="submission" date="2015-05" db="EMBL/GenBank/DDBJ databases">
        <title>Complete genome sequence of Lactobacillus salivarius Ren, a probiotic strain with antitumor activity.</title>
        <authorList>
            <person name="Sun E."/>
            <person name="Zhao L."/>
            <person name="Liu S."/>
            <person name="Zhang M."/>
            <person name="Guo H."/>
            <person name="Ren F."/>
        </authorList>
    </citation>
    <scope>NUCLEOTIDE SEQUENCE [LARGE SCALE GENOMIC DNA]</scope>
    <source>
        <strain evidence="9 10">Ren</strain>
    </source>
</reference>
<dbReference type="EMBL" id="CP011403">
    <property type="protein sequence ID" value="AKI03959.1"/>
    <property type="molecule type" value="Genomic_DNA"/>
</dbReference>
<proteinExistence type="inferred from homology"/>
<dbReference type="Gene3D" id="1.10.287.830">
    <property type="entry name" value="putative peptidase helix hairpin domain like"/>
    <property type="match status" value="1"/>
</dbReference>
<evidence type="ECO:0000256" key="6">
    <source>
        <dbReference type="RuleBase" id="RU368091"/>
    </source>
</evidence>
<dbReference type="PATRIC" id="fig|1194971.3.peg.410"/>
<evidence type="ECO:0000256" key="5">
    <source>
        <dbReference type="ARBA" id="ARBA00023049"/>
    </source>
</evidence>
<evidence type="ECO:0000259" key="7">
    <source>
        <dbReference type="Pfam" id="PF01432"/>
    </source>
</evidence>
<dbReference type="GO" id="GO:0006518">
    <property type="term" value="P:peptide metabolic process"/>
    <property type="evidence" value="ECO:0007669"/>
    <property type="project" value="TreeGrafter"/>
</dbReference>
<feature type="domain" description="Oligopeptidase F N-terminal" evidence="8">
    <location>
        <begin position="134"/>
        <end position="203"/>
    </location>
</feature>
<dbReference type="InterPro" id="IPR013647">
    <property type="entry name" value="OligopepF_N_dom"/>
</dbReference>
<keyword evidence="2 6" id="KW-0479">Metal-binding</keyword>
<dbReference type="GO" id="GO:0006508">
    <property type="term" value="P:proteolysis"/>
    <property type="evidence" value="ECO:0007669"/>
    <property type="project" value="UniProtKB-KW"/>
</dbReference>
<sequence>MYEMNTSNKRKEVNFMSEKKAKRLLQRNEVPEELTWDLTKVFKSDEEFEKEYQAVKDEVQNFRKLQGTMDQGSQRFLQIIENFLSINRKFEKVYVYASMKNDQDTTNAKYQGYNEMVDALAAEFSESISWFEPELLELDEDKLKQYFVEKKELKQYEHLIESMLVMRKHTLDKKSESLLAGASDIFGTSQNVFGILNNADLKFPIVKDDNGDDIQLSHGVYGKLIESTNRKVRKAAFKGLYSVYDQFKHTMATTLIGNIKVHNFKARVRNYKDAREAATTSNHIPTEVYDVLLEQVHKNLPLLHRYVKLRKKILGVDELHMYDMYTPLTEDSKLTYNYIQAQIEAKKALKVLGMDYLTHVSEAFENRWIDVVENKGKRSGAYSSGVYDTPPYILLNWQDNLENLFTLVHEMGHSMHSYYTSHNQPYQYGDYPIFLAEIASTTNENILTDYLLKNNDEKEILIYILNHYLDGFKGTVYRQTQFAEFEKWIHEQNSKGVPLTAKSISEYYLELNKKYYGNDVVSDPEIALEWARIPHFYYNFYVYQYATGFAAATTLAENILSGDENKLNKYLTYLKAGSSKYPLEVMKDAGVDMTDSSYLEKAFKVFEERLNQLETLLSEK</sequence>
<feature type="domain" description="Peptidase M3A/M3B catalytic" evidence="7">
    <location>
        <begin position="224"/>
        <end position="604"/>
    </location>
</feature>
<evidence type="ECO:0000256" key="2">
    <source>
        <dbReference type="ARBA" id="ARBA00022723"/>
    </source>
</evidence>
<protein>
    <recommendedName>
        <fullName evidence="6">Oligopeptidase F</fullName>
        <ecNumber evidence="6">3.4.24.-</ecNumber>
    </recommendedName>
</protein>
<dbReference type="Gene3D" id="1.10.1370.20">
    <property type="entry name" value="Oligoendopeptidase f, C-terminal domain"/>
    <property type="match status" value="1"/>
</dbReference>
<keyword evidence="1 6" id="KW-0645">Protease</keyword>
<dbReference type="Proteomes" id="UP000035027">
    <property type="component" value="Chromosome"/>
</dbReference>
<evidence type="ECO:0000256" key="1">
    <source>
        <dbReference type="ARBA" id="ARBA00022670"/>
    </source>
</evidence>
<keyword evidence="3 6" id="KW-0378">Hydrolase</keyword>
<dbReference type="InterPro" id="IPR001567">
    <property type="entry name" value="Pept_M3A_M3B_dom"/>
</dbReference>
<gene>
    <name evidence="9" type="ORF">LsR_00410</name>
</gene>
<dbReference type="InterPro" id="IPR045090">
    <property type="entry name" value="Pept_M3A_M3B"/>
</dbReference>
<dbReference type="EC" id="3.4.24.-" evidence="6"/>
<evidence type="ECO:0000256" key="3">
    <source>
        <dbReference type="ARBA" id="ARBA00022801"/>
    </source>
</evidence>
<dbReference type="InterPro" id="IPR004438">
    <property type="entry name" value="Peptidase_M3B"/>
</dbReference>
<evidence type="ECO:0000313" key="10">
    <source>
        <dbReference type="Proteomes" id="UP000035027"/>
    </source>
</evidence>
<evidence type="ECO:0000313" key="9">
    <source>
        <dbReference type="EMBL" id="AKI03959.1"/>
    </source>
</evidence>
<dbReference type="Gene3D" id="1.20.140.70">
    <property type="entry name" value="Oligopeptidase f, N-terminal domain"/>
    <property type="match status" value="1"/>
</dbReference>
<dbReference type="GO" id="GO:0004222">
    <property type="term" value="F:metalloendopeptidase activity"/>
    <property type="evidence" value="ECO:0007669"/>
    <property type="project" value="UniProtKB-UniRule"/>
</dbReference>
<dbReference type="SUPFAM" id="SSF55486">
    <property type="entry name" value="Metalloproteases ('zincins'), catalytic domain"/>
    <property type="match status" value="1"/>
</dbReference>
<dbReference type="Pfam" id="PF01432">
    <property type="entry name" value="Peptidase_M3"/>
    <property type="match status" value="1"/>
</dbReference>
<dbReference type="CDD" id="cd09608">
    <property type="entry name" value="M3B_PepF"/>
    <property type="match status" value="1"/>
</dbReference>
<comment type="function">
    <text evidence="6">Has oligopeptidase activity and degrades a variety of small bioactive peptides.</text>
</comment>
<dbReference type="PANTHER" id="PTHR11804:SF84">
    <property type="entry name" value="SACCHAROLYSIN"/>
    <property type="match status" value="1"/>
</dbReference>
<accession>A0A0F7PXK2</accession>
<evidence type="ECO:0000256" key="4">
    <source>
        <dbReference type="ARBA" id="ARBA00022833"/>
    </source>
</evidence>
<keyword evidence="5 6" id="KW-0482">Metalloprotease</keyword>
<dbReference type="InterPro" id="IPR042088">
    <property type="entry name" value="OligoPept_F_C"/>
</dbReference>
<name>A0A0F7PXK2_9LACO</name>
<dbReference type="PANTHER" id="PTHR11804">
    <property type="entry name" value="PROTEASE M3 THIMET OLIGOPEPTIDASE-RELATED"/>
    <property type="match status" value="1"/>
</dbReference>
<keyword evidence="4 6" id="KW-0862">Zinc</keyword>
<dbReference type="Pfam" id="PF08439">
    <property type="entry name" value="Peptidase_M3_N"/>
    <property type="match status" value="1"/>
</dbReference>
<dbReference type="GO" id="GO:0046872">
    <property type="term" value="F:metal ion binding"/>
    <property type="evidence" value="ECO:0007669"/>
    <property type="project" value="UniProtKB-UniRule"/>
</dbReference>
<comment type="similarity">
    <text evidence="6">Belongs to the peptidase M3B family.</text>
</comment>
<evidence type="ECO:0000259" key="8">
    <source>
        <dbReference type="Pfam" id="PF08439"/>
    </source>
</evidence>
<comment type="cofactor">
    <cofactor evidence="6">
        <name>Zn(2+)</name>
        <dbReference type="ChEBI" id="CHEBI:29105"/>
    </cofactor>
    <text evidence="6">Binds 1 zinc ion.</text>
</comment>